<name>A0A101HIA4_9BACT</name>
<dbReference type="EMBL" id="LGGO01000056">
    <property type="protein sequence ID" value="KUK77204.1"/>
    <property type="molecule type" value="Genomic_DNA"/>
</dbReference>
<proteinExistence type="predicted"/>
<dbReference type="AlphaFoldDB" id="A0A101HIA4"/>
<protein>
    <submittedName>
        <fullName evidence="1">Uncharacterized protein</fullName>
    </submittedName>
</protein>
<comment type="caution">
    <text evidence="1">The sequence shown here is derived from an EMBL/GenBank/DDBJ whole genome shotgun (WGS) entry which is preliminary data.</text>
</comment>
<evidence type="ECO:0000313" key="2">
    <source>
        <dbReference type="Proteomes" id="UP000053904"/>
    </source>
</evidence>
<organism evidence="1 2">
    <name type="scientific">candidate division WS6 bacterium 34_10</name>
    <dbReference type="NCBI Taxonomy" id="1641389"/>
    <lineage>
        <taxon>Bacteria</taxon>
        <taxon>Candidatus Dojkabacteria</taxon>
    </lineage>
</organism>
<reference evidence="2" key="1">
    <citation type="journal article" date="2015" name="MBio">
        <title>Genome-Resolved Metagenomic Analysis Reveals Roles for Candidate Phyla and Other Microbial Community Members in Biogeochemical Transformations in Oil Reservoirs.</title>
        <authorList>
            <person name="Hu P."/>
            <person name="Tom L."/>
            <person name="Singh A."/>
            <person name="Thomas B.C."/>
            <person name="Baker B.J."/>
            <person name="Piceno Y.M."/>
            <person name="Andersen G.L."/>
            <person name="Banfield J.F."/>
        </authorList>
    </citation>
    <scope>NUCLEOTIDE SEQUENCE [LARGE SCALE GENOMIC DNA]</scope>
</reference>
<gene>
    <name evidence="1" type="ORF">XD93_0485</name>
</gene>
<dbReference type="Proteomes" id="UP000053904">
    <property type="component" value="Unassembled WGS sequence"/>
</dbReference>
<evidence type="ECO:0000313" key="1">
    <source>
        <dbReference type="EMBL" id="KUK77204.1"/>
    </source>
</evidence>
<accession>A0A101HIA4</accession>
<sequence>MYKTPIRCQVLKIDKHISKYTGEDVYAIFLKSVEGRSYKCWIDPHNRNFRYWSQIIQRGRGTILDNLYVKNEKTRLIDADSEVRIVKDDFKTHESDFGNSNIPAGYNFDGERE</sequence>